<dbReference type="EMBL" id="CM041535">
    <property type="protein sequence ID" value="KAI3372080.1"/>
    <property type="molecule type" value="Genomic_DNA"/>
</dbReference>
<protein>
    <submittedName>
        <fullName evidence="1">Uncharacterized protein</fullName>
    </submittedName>
</protein>
<evidence type="ECO:0000313" key="2">
    <source>
        <dbReference type="Proteomes" id="UP000831701"/>
    </source>
</evidence>
<reference evidence="1" key="1">
    <citation type="submission" date="2022-04" db="EMBL/GenBank/DDBJ databases">
        <title>Jade perch genome.</title>
        <authorList>
            <person name="Chao B."/>
        </authorList>
    </citation>
    <scope>NUCLEOTIDE SEQUENCE</scope>
    <source>
        <strain evidence="1">CB-2022</strain>
    </source>
</reference>
<comment type="caution">
    <text evidence="1">The sequence shown here is derived from an EMBL/GenBank/DDBJ whole genome shotgun (WGS) entry which is preliminary data.</text>
</comment>
<evidence type="ECO:0000313" key="1">
    <source>
        <dbReference type="EMBL" id="KAI3372080.1"/>
    </source>
</evidence>
<sequence>MGSDDLRVEWIRQRVSAGFSLPESPDCFEELLSRGDGEEEEKIIRYLNFVSEEDSPSCLVFFKTIREEEVEVESPLDRSKDGDSSDPDKESCSETEETDHATEVRVVYHIELHVAVNEYPERFLKSPIFYFIRNTKETIVEPLDMSEASVLMPRLFEIGLPNGHPLHVLRNKLSHVFIPLLTAHQMKISGAGYQSGAASPREDSSGGSDEETPVKSSGQFTIRDELLNRTHKFVGLVNTTLQHLQIQAHSMTVNIKQCHLKMSLFLTDEITLHIPELDLEPEVDVLLSDLEMVEKLEQCAMNWQTQITIAIEEQQNKKPQAPGPLAEIVFWQERASILSALSEELKQPVVKKILEVMTKADAAIVQTLEGTVAELTKYRVESDDNIRFLSTLERHFMNLATGADFGVILETIPPLMSSLQIVWIISCHYNTNERMVPLMERIAWQLCERVEQVIDVRTLFKDKRDIAKSKVRDAKQVLDQWKSSYFEVRAEIEESGRDQRWEFDRKRLFERPDYMASVCQDLYNVLQILEEFCNIFGPELKGVTGDPKRIDEVLCRVESLVLPIEDVSFNPFNICKMSSWKMIMQDFDATVQAIEGEAINFIDQSFKTLRSSAAAFDMLLKFKHIRSRETINNHLMRKFNDILAQYCKEVDNINEIFETQKDKPPLNKNEPPVAGAIRWVRSLFHRIKHTILPFLEVPEMLESEQSKVAKDKYVEMAVQIRNYEMKKYENWSAETQSKLPLLMKKSLLATGTAENQTQTELELWVSVSVSKTKLCSAFLTPALFAPLRNWCPHTVTKTVTCQVQNGTVLQRVYQTCRWPQGCTGGSYRTVVRPSYKVVYRTVTSLEWKCCPGFSGAACEEAGMRGVVLMVVISSGPEDDSGEEWPLWQDEEEVVAVPVWPVGQHQGLKAREAQREAATVLRGFDLRFLAPLILCTEMYNGVRSDAWLWHTVDGEDNEAAVCSRPINLALNLERGGSDVDPGTVPPL</sequence>
<keyword evidence="2" id="KW-1185">Reference proteome</keyword>
<proteinExistence type="predicted"/>
<name>A0ACB8WVP3_9TELE</name>
<accession>A0ACB8WVP3</accession>
<gene>
    <name evidence="1" type="ORF">L3Q82_006935</name>
</gene>
<dbReference type="Proteomes" id="UP000831701">
    <property type="component" value="Chromosome 5"/>
</dbReference>
<organism evidence="1 2">
    <name type="scientific">Scortum barcoo</name>
    <name type="common">barcoo grunter</name>
    <dbReference type="NCBI Taxonomy" id="214431"/>
    <lineage>
        <taxon>Eukaryota</taxon>
        <taxon>Metazoa</taxon>
        <taxon>Chordata</taxon>
        <taxon>Craniata</taxon>
        <taxon>Vertebrata</taxon>
        <taxon>Euteleostomi</taxon>
        <taxon>Actinopterygii</taxon>
        <taxon>Neopterygii</taxon>
        <taxon>Teleostei</taxon>
        <taxon>Neoteleostei</taxon>
        <taxon>Acanthomorphata</taxon>
        <taxon>Eupercaria</taxon>
        <taxon>Centrarchiformes</taxon>
        <taxon>Terapontoidei</taxon>
        <taxon>Terapontidae</taxon>
        <taxon>Scortum</taxon>
    </lineage>
</organism>